<dbReference type="Proteomes" id="UP000006875">
    <property type="component" value="Plasmid pILYOP01"/>
</dbReference>
<dbReference type="InterPro" id="IPR004838">
    <property type="entry name" value="NHTrfase_class1_PyrdxlP-BS"/>
</dbReference>
<evidence type="ECO:0000313" key="8">
    <source>
        <dbReference type="EMBL" id="ADO84420.1"/>
    </source>
</evidence>
<dbReference type="GO" id="GO:0030170">
    <property type="term" value="F:pyridoxal phosphate binding"/>
    <property type="evidence" value="ECO:0007669"/>
    <property type="project" value="InterPro"/>
</dbReference>
<dbReference type="AlphaFoldDB" id="E3HCG0"/>
<keyword evidence="5" id="KW-0663">Pyridoxal phosphate</keyword>
<dbReference type="RefSeq" id="WP_013389077.1">
    <property type="nucleotide sequence ID" value="NC_014633.1"/>
</dbReference>
<comment type="cofactor">
    <cofactor evidence="1 6">
        <name>pyridoxal 5'-phosphate</name>
        <dbReference type="ChEBI" id="CHEBI:597326"/>
    </cofactor>
</comment>
<reference evidence="8 9" key="1">
    <citation type="journal article" date="2010" name="Stand. Genomic Sci.">
        <title>Complete genome sequence of Ilyobacter polytropus type strain (CuHbu1).</title>
        <authorList>
            <person name="Sikorski J."/>
            <person name="Chertkov O."/>
            <person name="Lapidus A."/>
            <person name="Nolan M."/>
            <person name="Lucas S."/>
            <person name="Del Rio T.G."/>
            <person name="Tice H."/>
            <person name="Cheng J.F."/>
            <person name="Tapia R."/>
            <person name="Han C."/>
            <person name="Goodwin L."/>
            <person name="Pitluck S."/>
            <person name="Liolios K."/>
            <person name="Ivanova N."/>
            <person name="Mavromatis K."/>
            <person name="Mikhailova N."/>
            <person name="Pati A."/>
            <person name="Chen A."/>
            <person name="Palaniappan K."/>
            <person name="Land M."/>
            <person name="Hauser L."/>
            <person name="Chang Y.J."/>
            <person name="Jeffries C.D."/>
            <person name="Brambilla E."/>
            <person name="Yasawong M."/>
            <person name="Rohde M."/>
            <person name="Pukall R."/>
            <person name="Spring S."/>
            <person name="Goker M."/>
            <person name="Woyke T."/>
            <person name="Bristow J."/>
            <person name="Eisen J.A."/>
            <person name="Markowitz V."/>
            <person name="Hugenholtz P."/>
            <person name="Kyrpides N.C."/>
            <person name="Klenk H.P."/>
        </authorList>
    </citation>
    <scope>NUCLEOTIDE SEQUENCE [LARGE SCALE GENOMIC DNA]</scope>
    <source>
        <strain evidence="9">ATCC 51220 / DSM 2926 / LMG 16218 / CuHBu1</strain>
        <plasmid evidence="9">pILYOP01</plasmid>
    </source>
</reference>
<dbReference type="InterPro" id="IPR015424">
    <property type="entry name" value="PyrdxlP-dep_Trfase"/>
</dbReference>
<dbReference type="InterPro" id="IPR015421">
    <property type="entry name" value="PyrdxlP-dep_Trfase_major"/>
</dbReference>
<dbReference type="OrthoDB" id="9802328at2"/>
<evidence type="ECO:0000256" key="2">
    <source>
        <dbReference type="ARBA" id="ARBA00007441"/>
    </source>
</evidence>
<protein>
    <recommendedName>
        <fullName evidence="6">Aminotransferase</fullName>
        <ecNumber evidence="6">2.6.1.-</ecNumber>
    </recommendedName>
</protein>
<dbReference type="PANTHER" id="PTHR46383">
    <property type="entry name" value="ASPARTATE AMINOTRANSFERASE"/>
    <property type="match status" value="1"/>
</dbReference>
<evidence type="ECO:0000256" key="4">
    <source>
        <dbReference type="ARBA" id="ARBA00022679"/>
    </source>
</evidence>
<keyword evidence="9" id="KW-1185">Reference proteome</keyword>
<proteinExistence type="inferred from homology"/>
<keyword evidence="4 6" id="KW-0808">Transferase</keyword>
<dbReference type="EC" id="2.6.1.-" evidence="6"/>
<dbReference type="Gene3D" id="3.90.1150.10">
    <property type="entry name" value="Aspartate Aminotransferase, domain 1"/>
    <property type="match status" value="1"/>
</dbReference>
<dbReference type="PANTHER" id="PTHR46383:SF4">
    <property type="entry name" value="AMINOTRANSFERASE"/>
    <property type="match status" value="1"/>
</dbReference>
<dbReference type="Gene3D" id="3.40.640.10">
    <property type="entry name" value="Type I PLP-dependent aspartate aminotransferase-like (Major domain)"/>
    <property type="match status" value="1"/>
</dbReference>
<evidence type="ECO:0000256" key="3">
    <source>
        <dbReference type="ARBA" id="ARBA00022576"/>
    </source>
</evidence>
<sequence>MEVNQRVREMEVSIIRQIAQKCAKIPDSINLTIGEPDIKTPEIITQKTAKYMMENQLSYAPLGGVPELRQEIASFYKKKYNIDYSADEVLVTVGSTEALSTTLKGILTEGDEVVVVLPAFSLYEALLKMYGAKAVFIDTSKNNFKLTPEMLEEAITDKTKAVILNYPTNPTGVILSKEETEKIAAVLEKKKLFIISDEIYSELVFSGEEFYSIARCKNVKDQVIVINGFSKSHSMTGWRVGYLMTHAKFRKELIKVSQYTVTSPSTLSQIGGMIALRDASDVSSIAAEYEERAKLICSRLDAMGFDVVMPKGAFYVYAGYSKISSKDSLDFALEILEKTGVALVPGKAFSTEGYIRIACTKEKELLKKAMDRMESYIKEINL</sequence>
<evidence type="ECO:0000259" key="7">
    <source>
        <dbReference type="Pfam" id="PF00155"/>
    </source>
</evidence>
<dbReference type="GO" id="GO:0006520">
    <property type="term" value="P:amino acid metabolic process"/>
    <property type="evidence" value="ECO:0007669"/>
    <property type="project" value="InterPro"/>
</dbReference>
<dbReference type="SUPFAM" id="SSF53383">
    <property type="entry name" value="PLP-dependent transferases"/>
    <property type="match status" value="1"/>
</dbReference>
<dbReference type="PRINTS" id="PR00753">
    <property type="entry name" value="ACCSYNTHASE"/>
</dbReference>
<dbReference type="PROSITE" id="PS00105">
    <property type="entry name" value="AA_TRANSFER_CLASS_1"/>
    <property type="match status" value="1"/>
</dbReference>
<dbReference type="InterPro" id="IPR004839">
    <property type="entry name" value="Aminotransferase_I/II_large"/>
</dbReference>
<dbReference type="FunFam" id="3.40.640.10:FF:000033">
    <property type="entry name" value="Aspartate aminotransferase"/>
    <property type="match status" value="1"/>
</dbReference>
<dbReference type="Pfam" id="PF00155">
    <property type="entry name" value="Aminotran_1_2"/>
    <property type="match status" value="1"/>
</dbReference>
<dbReference type="EMBL" id="CP002282">
    <property type="protein sequence ID" value="ADO84420.1"/>
    <property type="molecule type" value="Genomic_DNA"/>
</dbReference>
<organism evidence="8 9">
    <name type="scientific">Ilyobacter polytropus (strain ATCC 51220 / DSM 2926 / LMG 16218 / CuHBu1)</name>
    <dbReference type="NCBI Taxonomy" id="572544"/>
    <lineage>
        <taxon>Bacteria</taxon>
        <taxon>Fusobacteriati</taxon>
        <taxon>Fusobacteriota</taxon>
        <taxon>Fusobacteriia</taxon>
        <taxon>Fusobacteriales</taxon>
        <taxon>Fusobacteriaceae</taxon>
        <taxon>Ilyobacter</taxon>
    </lineage>
</organism>
<evidence type="ECO:0000256" key="6">
    <source>
        <dbReference type="RuleBase" id="RU000481"/>
    </source>
</evidence>
<evidence type="ECO:0000313" key="9">
    <source>
        <dbReference type="Proteomes" id="UP000006875"/>
    </source>
</evidence>
<name>E3HCG0_ILYPC</name>
<keyword evidence="8" id="KW-0614">Plasmid</keyword>
<dbReference type="GO" id="GO:0008483">
    <property type="term" value="F:transaminase activity"/>
    <property type="evidence" value="ECO:0007669"/>
    <property type="project" value="UniProtKB-KW"/>
</dbReference>
<evidence type="ECO:0000256" key="5">
    <source>
        <dbReference type="ARBA" id="ARBA00022898"/>
    </source>
</evidence>
<dbReference type="KEGG" id="ipo:Ilyop_2664"/>
<feature type="domain" description="Aminotransferase class I/classII large" evidence="7">
    <location>
        <begin position="27"/>
        <end position="372"/>
    </location>
</feature>
<geneLocation type="plasmid" evidence="8 9">
    <name>pILYOP01</name>
</geneLocation>
<accession>E3HCG0</accession>
<dbReference type="InterPro" id="IPR015422">
    <property type="entry name" value="PyrdxlP-dep_Trfase_small"/>
</dbReference>
<dbReference type="InterPro" id="IPR050596">
    <property type="entry name" value="AspAT/PAT-like"/>
</dbReference>
<gene>
    <name evidence="8" type="ordered locus">Ilyop_2664</name>
</gene>
<dbReference type="CDD" id="cd00609">
    <property type="entry name" value="AAT_like"/>
    <property type="match status" value="1"/>
</dbReference>
<evidence type="ECO:0000256" key="1">
    <source>
        <dbReference type="ARBA" id="ARBA00001933"/>
    </source>
</evidence>
<dbReference type="HOGENOM" id="CLU_017584_4_3_0"/>
<keyword evidence="3 6" id="KW-0032">Aminotransferase</keyword>
<comment type="similarity">
    <text evidence="2 6">Belongs to the class-I pyridoxal-phosphate-dependent aminotransferase family.</text>
</comment>